<evidence type="ECO:0000313" key="2">
    <source>
        <dbReference type="Proteomes" id="UP000264800"/>
    </source>
</evidence>
<accession>A0A3Q3A558</accession>
<protein>
    <submittedName>
        <fullName evidence="1">Uncharacterized protein</fullName>
    </submittedName>
</protein>
<name>A0A3Q3A558_KRYMA</name>
<proteinExistence type="predicted"/>
<reference evidence="1" key="2">
    <citation type="submission" date="2025-09" db="UniProtKB">
        <authorList>
            <consortium name="Ensembl"/>
        </authorList>
    </citation>
    <scope>IDENTIFICATION</scope>
</reference>
<dbReference type="AlphaFoldDB" id="A0A3Q3A558"/>
<evidence type="ECO:0000313" key="1">
    <source>
        <dbReference type="Ensembl" id="ENSKMAP00000011010.1"/>
    </source>
</evidence>
<organism evidence="1 2">
    <name type="scientific">Kryptolebias marmoratus</name>
    <name type="common">Mangrove killifish</name>
    <name type="synonym">Rivulus marmoratus</name>
    <dbReference type="NCBI Taxonomy" id="37003"/>
    <lineage>
        <taxon>Eukaryota</taxon>
        <taxon>Metazoa</taxon>
        <taxon>Chordata</taxon>
        <taxon>Craniata</taxon>
        <taxon>Vertebrata</taxon>
        <taxon>Euteleostomi</taxon>
        <taxon>Actinopterygii</taxon>
        <taxon>Neopterygii</taxon>
        <taxon>Teleostei</taxon>
        <taxon>Neoteleostei</taxon>
        <taxon>Acanthomorphata</taxon>
        <taxon>Ovalentaria</taxon>
        <taxon>Atherinomorphae</taxon>
        <taxon>Cyprinodontiformes</taxon>
        <taxon>Rivulidae</taxon>
        <taxon>Kryptolebias</taxon>
    </lineage>
</organism>
<reference evidence="1" key="1">
    <citation type="submission" date="2025-08" db="UniProtKB">
        <authorList>
            <consortium name="Ensembl"/>
        </authorList>
    </citation>
    <scope>IDENTIFICATION</scope>
</reference>
<keyword evidence="2" id="KW-1185">Reference proteome</keyword>
<dbReference type="Proteomes" id="UP000264800">
    <property type="component" value="Unplaced"/>
</dbReference>
<dbReference type="Ensembl" id="ENSKMAT00000011180.1">
    <property type="protein sequence ID" value="ENSKMAP00000011010.1"/>
    <property type="gene ID" value="ENSKMAG00000008266.1"/>
</dbReference>
<sequence length="89" mass="10134">MKLAYGVQTEFTPKHKCIILNKTSNRDRCRGSSGSTRTPVQSIKQFIIYLINFLRPSFGWKCSHKCMCELYNVKDLVQGPVTLNFTSSA</sequence>